<dbReference type="InterPro" id="IPR042094">
    <property type="entry name" value="T2SS_GspF_sf"/>
</dbReference>
<evidence type="ECO:0000256" key="3">
    <source>
        <dbReference type="ARBA" id="ARBA00022692"/>
    </source>
</evidence>
<dbReference type="OrthoDB" id="597333at2"/>
<dbReference type="Proteomes" id="UP000247980">
    <property type="component" value="Unassembled WGS sequence"/>
</dbReference>
<dbReference type="InterPro" id="IPR018076">
    <property type="entry name" value="T2SS_GspF_dom"/>
</dbReference>
<name>A0A2V5J7G2_9MICC</name>
<keyword evidence="5 6" id="KW-0472">Membrane</keyword>
<dbReference type="EMBL" id="QJVC01000005">
    <property type="protein sequence ID" value="PYI38760.1"/>
    <property type="molecule type" value="Genomic_DNA"/>
</dbReference>
<sequence>MEAIIPILGLLLCLAGLLVLLFVVIKPFGASLSAERRRPFGDTDKSAFSSFTDSTVAVLDKTIGGGPYSRRRLEEAGLKMPPSNFLFVVLSASAILAVLGFLLSGAVLAIVLAVASPIVAWLALSVLADRKRSKFDEQLADNLMLVTGGLRAGHSVLAAIDAAAKEAASPSSEEFARVVNEVRIGRDLDTALTETAARMKSDDFSWISQAIQINREVGGDLAEVLDHVGETIRERGEIKAQVKALSAEGKLSAIILIALPFAMALMLMVVNPTYLGVLFTNPIGWVMLAVGGVMMIIGSLWMRKTIQIKF</sequence>
<evidence type="ECO:0000313" key="8">
    <source>
        <dbReference type="EMBL" id="PYI38760.1"/>
    </source>
</evidence>
<keyword evidence="4 6" id="KW-1133">Transmembrane helix</keyword>
<evidence type="ECO:0000256" key="2">
    <source>
        <dbReference type="ARBA" id="ARBA00022475"/>
    </source>
</evidence>
<proteinExistence type="predicted"/>
<organism evidence="8 9">
    <name type="scientific">Arthrobacter psychrolactophilus</name>
    <dbReference type="NCBI Taxonomy" id="92442"/>
    <lineage>
        <taxon>Bacteria</taxon>
        <taxon>Bacillati</taxon>
        <taxon>Actinomycetota</taxon>
        <taxon>Actinomycetes</taxon>
        <taxon>Micrococcales</taxon>
        <taxon>Micrococcaceae</taxon>
        <taxon>Arthrobacter</taxon>
    </lineage>
</organism>
<feature type="transmembrane region" description="Helical" evidence="6">
    <location>
        <begin position="85"/>
        <end position="103"/>
    </location>
</feature>
<protein>
    <submittedName>
        <fullName evidence="8">Type II secretion system protein F</fullName>
    </submittedName>
</protein>
<evidence type="ECO:0000313" key="9">
    <source>
        <dbReference type="Proteomes" id="UP000247980"/>
    </source>
</evidence>
<feature type="transmembrane region" description="Helical" evidence="6">
    <location>
        <begin position="282"/>
        <end position="302"/>
    </location>
</feature>
<reference evidence="8 9" key="1">
    <citation type="submission" date="2018-05" db="EMBL/GenBank/DDBJ databases">
        <title>Genetic diversity of glacier-inhabiting Cryobacterium bacteria in China and description of Cryobacterium mengkeensis sp. nov. and Arthrobacter glacialis sp. nov.</title>
        <authorList>
            <person name="Liu Q."/>
            <person name="Xin Y.-H."/>
        </authorList>
    </citation>
    <scope>NUCLEOTIDE SEQUENCE [LARGE SCALE GENOMIC DNA]</scope>
    <source>
        <strain evidence="8 9">B7</strain>
    </source>
</reference>
<evidence type="ECO:0000259" key="7">
    <source>
        <dbReference type="Pfam" id="PF00482"/>
    </source>
</evidence>
<evidence type="ECO:0000256" key="6">
    <source>
        <dbReference type="SAM" id="Phobius"/>
    </source>
</evidence>
<dbReference type="PANTHER" id="PTHR35007:SF1">
    <property type="entry name" value="PILUS ASSEMBLY PROTEIN"/>
    <property type="match status" value="1"/>
</dbReference>
<feature type="transmembrane region" description="Helical" evidence="6">
    <location>
        <begin position="6"/>
        <end position="28"/>
    </location>
</feature>
<gene>
    <name evidence="8" type="ORF">CVS30_07930</name>
</gene>
<dbReference type="PANTHER" id="PTHR35007">
    <property type="entry name" value="INTEGRAL MEMBRANE PROTEIN-RELATED"/>
    <property type="match status" value="1"/>
</dbReference>
<dbReference type="AlphaFoldDB" id="A0A2V5J7G2"/>
<comment type="subcellular location">
    <subcellularLocation>
        <location evidence="1">Cell membrane</location>
        <topology evidence="1">Multi-pass membrane protein</topology>
    </subcellularLocation>
</comment>
<evidence type="ECO:0000256" key="1">
    <source>
        <dbReference type="ARBA" id="ARBA00004651"/>
    </source>
</evidence>
<dbReference type="GO" id="GO:0005886">
    <property type="term" value="C:plasma membrane"/>
    <property type="evidence" value="ECO:0007669"/>
    <property type="project" value="UniProtKB-SubCell"/>
</dbReference>
<dbReference type="Gene3D" id="1.20.81.30">
    <property type="entry name" value="Type II secretion system (T2SS), domain F"/>
    <property type="match status" value="1"/>
</dbReference>
<feature type="domain" description="Type II secretion system protein GspF" evidence="7">
    <location>
        <begin position="147"/>
        <end position="268"/>
    </location>
</feature>
<evidence type="ECO:0000256" key="4">
    <source>
        <dbReference type="ARBA" id="ARBA00022989"/>
    </source>
</evidence>
<accession>A0A2V5J7G2</accession>
<keyword evidence="3 6" id="KW-0812">Transmembrane</keyword>
<keyword evidence="2" id="KW-1003">Cell membrane</keyword>
<comment type="caution">
    <text evidence="8">The sequence shown here is derived from an EMBL/GenBank/DDBJ whole genome shotgun (WGS) entry which is preliminary data.</text>
</comment>
<feature type="transmembrane region" description="Helical" evidence="6">
    <location>
        <begin position="251"/>
        <end position="270"/>
    </location>
</feature>
<keyword evidence="9" id="KW-1185">Reference proteome</keyword>
<evidence type="ECO:0000256" key="5">
    <source>
        <dbReference type="ARBA" id="ARBA00023136"/>
    </source>
</evidence>
<dbReference type="RefSeq" id="WP_110484799.1">
    <property type="nucleotide sequence ID" value="NZ_QJVC01000005.1"/>
</dbReference>
<dbReference type="Pfam" id="PF00482">
    <property type="entry name" value="T2SSF"/>
    <property type="match status" value="1"/>
</dbReference>
<feature type="transmembrane region" description="Helical" evidence="6">
    <location>
        <begin position="109"/>
        <end position="128"/>
    </location>
</feature>